<reference evidence="2" key="1">
    <citation type="submission" date="2020-05" db="EMBL/GenBank/DDBJ databases">
        <authorList>
            <person name="Chiriac C."/>
            <person name="Salcher M."/>
            <person name="Ghai R."/>
            <person name="Kavagutti S V."/>
        </authorList>
    </citation>
    <scope>NUCLEOTIDE SEQUENCE</scope>
</reference>
<evidence type="ECO:0000313" key="2">
    <source>
        <dbReference type="EMBL" id="CAB4927183.1"/>
    </source>
</evidence>
<dbReference type="EMBL" id="CAFBMR010000106">
    <property type="protein sequence ID" value="CAB4927183.1"/>
    <property type="molecule type" value="Genomic_DNA"/>
</dbReference>
<dbReference type="PANTHER" id="PTHR41386">
    <property type="entry name" value="INTEGRAL MEMBRANE PROTEIN-RELATED"/>
    <property type="match status" value="1"/>
</dbReference>
<feature type="transmembrane region" description="Helical" evidence="1">
    <location>
        <begin position="70"/>
        <end position="93"/>
    </location>
</feature>
<dbReference type="AlphaFoldDB" id="A0A6J7I805"/>
<sequence length="173" mass="20233">MATSRRSGLDQPKERGRRVRPAIDSDRFGALSERVARRIGSWGFIAWMTVAIILWVLWNTLAPDNLRPDPFPFIFLTLMLSLQASYAAPLILLAQNRQADRDRVQYADDRLRTERLIADTEYLAREIAALRSALGEVTTRDYVRGELRDLFEDLQEWERKRDKKRERKLEAED</sequence>
<dbReference type="InterPro" id="IPR010406">
    <property type="entry name" value="DUF1003"/>
</dbReference>
<protein>
    <submittedName>
        <fullName evidence="2">Unannotated protein</fullName>
    </submittedName>
</protein>
<keyword evidence="1" id="KW-0812">Transmembrane</keyword>
<proteinExistence type="predicted"/>
<dbReference type="PANTHER" id="PTHR41386:SF1">
    <property type="entry name" value="MEMBRANE PROTEIN"/>
    <property type="match status" value="1"/>
</dbReference>
<keyword evidence="1" id="KW-0472">Membrane</keyword>
<gene>
    <name evidence="2" type="ORF">UFOPK3610_01740</name>
</gene>
<name>A0A6J7I805_9ZZZZ</name>
<keyword evidence="1" id="KW-1133">Transmembrane helix</keyword>
<accession>A0A6J7I805</accession>
<organism evidence="2">
    <name type="scientific">freshwater metagenome</name>
    <dbReference type="NCBI Taxonomy" id="449393"/>
    <lineage>
        <taxon>unclassified sequences</taxon>
        <taxon>metagenomes</taxon>
        <taxon>ecological metagenomes</taxon>
    </lineage>
</organism>
<evidence type="ECO:0000256" key="1">
    <source>
        <dbReference type="SAM" id="Phobius"/>
    </source>
</evidence>
<feature type="transmembrane region" description="Helical" evidence="1">
    <location>
        <begin position="39"/>
        <end position="58"/>
    </location>
</feature>
<dbReference type="Pfam" id="PF06210">
    <property type="entry name" value="DUF1003"/>
    <property type="match status" value="1"/>
</dbReference>